<dbReference type="GO" id="GO:0140359">
    <property type="term" value="F:ABC-type transporter activity"/>
    <property type="evidence" value="ECO:0007669"/>
    <property type="project" value="InterPro"/>
</dbReference>
<keyword evidence="2 5" id="KW-0812">Transmembrane</keyword>
<gene>
    <name evidence="7" type="ORF">BN1708_018768</name>
</gene>
<dbReference type="STRING" id="100787.A0A0G4MC93"/>
<feature type="transmembrane region" description="Helical" evidence="5">
    <location>
        <begin position="55"/>
        <end position="77"/>
    </location>
</feature>
<keyword evidence="3 5" id="KW-1133">Transmembrane helix</keyword>
<evidence type="ECO:0000313" key="8">
    <source>
        <dbReference type="Proteomes" id="UP000044602"/>
    </source>
</evidence>
<evidence type="ECO:0000256" key="4">
    <source>
        <dbReference type="ARBA" id="ARBA00023136"/>
    </source>
</evidence>
<feature type="domain" description="ABC-2 type transporter transmembrane" evidence="6">
    <location>
        <begin position="7"/>
        <end position="170"/>
    </location>
</feature>
<dbReference type="GO" id="GO:0016020">
    <property type="term" value="C:membrane"/>
    <property type="evidence" value="ECO:0007669"/>
    <property type="project" value="UniProtKB-SubCell"/>
</dbReference>
<dbReference type="InterPro" id="IPR013525">
    <property type="entry name" value="ABC2_TM"/>
</dbReference>
<feature type="transmembrane region" description="Helical" evidence="5">
    <location>
        <begin position="13"/>
        <end position="34"/>
    </location>
</feature>
<feature type="transmembrane region" description="Helical" evidence="5">
    <location>
        <begin position="83"/>
        <end position="109"/>
    </location>
</feature>
<feature type="transmembrane region" description="Helical" evidence="5">
    <location>
        <begin position="116"/>
        <end position="143"/>
    </location>
</feature>
<keyword evidence="4 5" id="KW-0472">Membrane</keyword>
<dbReference type="AlphaFoldDB" id="A0A0G4MC93"/>
<dbReference type="EMBL" id="CVQH01021794">
    <property type="protein sequence ID" value="CRK31570.1"/>
    <property type="molecule type" value="Genomic_DNA"/>
</dbReference>
<evidence type="ECO:0000256" key="1">
    <source>
        <dbReference type="ARBA" id="ARBA00004141"/>
    </source>
</evidence>
<feature type="non-terminal residue" evidence="7">
    <location>
        <position position="199"/>
    </location>
</feature>
<name>A0A0G4MC93_VERLO</name>
<dbReference type="Proteomes" id="UP000044602">
    <property type="component" value="Unassembled WGS sequence"/>
</dbReference>
<evidence type="ECO:0000256" key="3">
    <source>
        <dbReference type="ARBA" id="ARBA00022989"/>
    </source>
</evidence>
<feature type="non-terminal residue" evidence="7">
    <location>
        <position position="1"/>
    </location>
</feature>
<comment type="subcellular location">
    <subcellularLocation>
        <location evidence="1">Membrane</location>
        <topology evidence="1">Multi-pass membrane protein</topology>
    </subcellularLocation>
</comment>
<sequence length="199" mass="22063">ISWADQNTQSLQLFVYIALALCLYPAFFALYPSLERHRHVRGLEYSNGVRPLPLWMAYIAFDFSIVLVASAIMVAAWAAVSDIWYYIGFIYLIFILYGLASILLAYVISLVSKTQLAAFATTAMLQAGIFLVYIIAYFFSFTAAPIERVDDTLRLVHFIVSIFAPIGSVARSLLLALNLFSTACDGDVVASNPGGMLQY</sequence>
<evidence type="ECO:0000259" key="6">
    <source>
        <dbReference type="Pfam" id="PF12698"/>
    </source>
</evidence>
<organism evidence="7 8">
    <name type="scientific">Verticillium longisporum</name>
    <name type="common">Verticillium dahliae var. longisporum</name>
    <dbReference type="NCBI Taxonomy" id="100787"/>
    <lineage>
        <taxon>Eukaryota</taxon>
        <taxon>Fungi</taxon>
        <taxon>Dikarya</taxon>
        <taxon>Ascomycota</taxon>
        <taxon>Pezizomycotina</taxon>
        <taxon>Sordariomycetes</taxon>
        <taxon>Hypocreomycetidae</taxon>
        <taxon>Glomerellales</taxon>
        <taxon>Plectosphaerellaceae</taxon>
        <taxon>Verticillium</taxon>
    </lineage>
</organism>
<reference evidence="8" key="1">
    <citation type="submission" date="2015-05" db="EMBL/GenBank/DDBJ databases">
        <authorList>
            <person name="Fogelqvist Johan"/>
        </authorList>
    </citation>
    <scope>NUCLEOTIDE SEQUENCE [LARGE SCALE GENOMIC DNA]</scope>
</reference>
<evidence type="ECO:0000313" key="7">
    <source>
        <dbReference type="EMBL" id="CRK31570.1"/>
    </source>
</evidence>
<keyword evidence="8" id="KW-1185">Reference proteome</keyword>
<accession>A0A0G4MC93</accession>
<evidence type="ECO:0000256" key="2">
    <source>
        <dbReference type="ARBA" id="ARBA00022692"/>
    </source>
</evidence>
<evidence type="ECO:0000256" key="5">
    <source>
        <dbReference type="SAM" id="Phobius"/>
    </source>
</evidence>
<protein>
    <recommendedName>
        <fullName evidence="6">ABC-2 type transporter transmembrane domain-containing protein</fullName>
    </recommendedName>
</protein>
<dbReference type="Pfam" id="PF12698">
    <property type="entry name" value="ABC2_membrane_3"/>
    <property type="match status" value="1"/>
</dbReference>
<feature type="transmembrane region" description="Helical" evidence="5">
    <location>
        <begin position="155"/>
        <end position="177"/>
    </location>
</feature>
<proteinExistence type="predicted"/>